<dbReference type="InterPro" id="IPR001128">
    <property type="entry name" value="Cyt_P450"/>
</dbReference>
<evidence type="ECO:0000256" key="10">
    <source>
        <dbReference type="ARBA" id="ARBA00023136"/>
    </source>
</evidence>
<dbReference type="Proteomes" id="UP000694415">
    <property type="component" value="Unplaced"/>
</dbReference>
<dbReference type="SUPFAM" id="SSF48264">
    <property type="entry name" value="Cytochrome P450"/>
    <property type="match status" value="1"/>
</dbReference>
<evidence type="ECO:0000256" key="7">
    <source>
        <dbReference type="ARBA" id="ARBA00023002"/>
    </source>
</evidence>
<evidence type="ECO:0000256" key="4">
    <source>
        <dbReference type="ARBA" id="ARBA00022723"/>
    </source>
</evidence>
<reference evidence="12" key="2">
    <citation type="submission" date="2025-09" db="UniProtKB">
        <authorList>
            <consortium name="Ensembl"/>
        </authorList>
    </citation>
    <scope>IDENTIFICATION</scope>
</reference>
<dbReference type="GO" id="GO:0019373">
    <property type="term" value="P:epoxygenase P450 pathway"/>
    <property type="evidence" value="ECO:0007669"/>
    <property type="project" value="TreeGrafter"/>
</dbReference>
<dbReference type="GO" id="GO:0016712">
    <property type="term" value="F:oxidoreductase activity, acting on paired donors, with incorporation or reduction of molecular oxygen, reduced flavin or flavoprotein as one donor, and incorporation of one atom of oxygen"/>
    <property type="evidence" value="ECO:0007669"/>
    <property type="project" value="UniProtKB-EC"/>
</dbReference>
<keyword evidence="6 11" id="KW-0492">Microsome</keyword>
<protein>
    <recommendedName>
        <fullName evidence="11">Cytochrome P450</fullName>
        <ecNumber evidence="11">1.14.14.1</ecNumber>
    </recommendedName>
</protein>
<comment type="function">
    <text evidence="11">Cytochromes P450 are a group of heme-thiolate monooxygenases. In liver microsomes, this enzyme is involved in an NADPH-dependent electron transport pathway. It oxidizes a variety of structurally unrelated compounds, including steroids, fatty acids, and xenobiotics.</text>
</comment>
<dbReference type="PANTHER" id="PTHR24300">
    <property type="entry name" value="CYTOCHROME P450 508A4-RELATED"/>
    <property type="match status" value="1"/>
</dbReference>
<accession>A0A8C6I4I1</accession>
<dbReference type="InterPro" id="IPR008068">
    <property type="entry name" value="Cyt_P450_E_grp-I_CYP2B-like"/>
</dbReference>
<dbReference type="Gene3D" id="1.10.630.10">
    <property type="entry name" value="Cytochrome P450"/>
    <property type="match status" value="1"/>
</dbReference>
<reference evidence="12" key="1">
    <citation type="submission" date="2025-08" db="UniProtKB">
        <authorList>
            <consortium name="Ensembl"/>
        </authorList>
    </citation>
    <scope>IDENTIFICATION</scope>
</reference>
<comment type="catalytic activity">
    <reaction evidence="11">
        <text>an organic molecule + reduced [NADPH--hemoprotein reductase] + O2 = an alcohol + oxidized [NADPH--hemoprotein reductase] + H2O + H(+)</text>
        <dbReference type="Rhea" id="RHEA:17149"/>
        <dbReference type="Rhea" id="RHEA-COMP:11964"/>
        <dbReference type="Rhea" id="RHEA-COMP:11965"/>
        <dbReference type="ChEBI" id="CHEBI:15377"/>
        <dbReference type="ChEBI" id="CHEBI:15378"/>
        <dbReference type="ChEBI" id="CHEBI:15379"/>
        <dbReference type="ChEBI" id="CHEBI:30879"/>
        <dbReference type="ChEBI" id="CHEBI:57618"/>
        <dbReference type="ChEBI" id="CHEBI:58210"/>
        <dbReference type="ChEBI" id="CHEBI:142491"/>
        <dbReference type="EC" id="1.14.14.1"/>
    </reaction>
</comment>
<evidence type="ECO:0000256" key="9">
    <source>
        <dbReference type="ARBA" id="ARBA00023033"/>
    </source>
</evidence>
<evidence type="ECO:0000256" key="5">
    <source>
        <dbReference type="ARBA" id="ARBA00022824"/>
    </source>
</evidence>
<name>A0A8C6I4I1_MUSSI</name>
<dbReference type="Pfam" id="PF00067">
    <property type="entry name" value="p450"/>
    <property type="match status" value="1"/>
</dbReference>
<keyword evidence="5 11" id="KW-0256">Endoplasmic reticulum</keyword>
<dbReference type="PANTHER" id="PTHR24300:SF366">
    <property type="entry name" value="CYTOCHROME P450-RELATED"/>
    <property type="match status" value="1"/>
</dbReference>
<organism evidence="12 13">
    <name type="scientific">Mus spicilegus</name>
    <name type="common">Mound-building mouse</name>
    <dbReference type="NCBI Taxonomy" id="10103"/>
    <lineage>
        <taxon>Eukaryota</taxon>
        <taxon>Metazoa</taxon>
        <taxon>Chordata</taxon>
        <taxon>Craniata</taxon>
        <taxon>Vertebrata</taxon>
        <taxon>Euteleostomi</taxon>
        <taxon>Mammalia</taxon>
        <taxon>Eutheria</taxon>
        <taxon>Euarchontoglires</taxon>
        <taxon>Glires</taxon>
        <taxon>Rodentia</taxon>
        <taxon>Myomorpha</taxon>
        <taxon>Muroidea</taxon>
        <taxon>Muridae</taxon>
        <taxon>Murinae</taxon>
        <taxon>Mus</taxon>
        <taxon>Mus</taxon>
    </lineage>
</organism>
<dbReference type="InterPro" id="IPR050182">
    <property type="entry name" value="Cytochrome_P450_fam2"/>
</dbReference>
<dbReference type="PRINTS" id="PR00463">
    <property type="entry name" value="EP450I"/>
</dbReference>
<proteinExistence type="inferred from homology"/>
<keyword evidence="9 11" id="KW-0503">Monooxygenase</keyword>
<comment type="subcellular location">
    <subcellularLocation>
        <location evidence="11">Endoplasmic reticulum membrane</location>
        <topology evidence="11">Peripheral membrane protein</topology>
    </subcellularLocation>
    <subcellularLocation>
        <location evidence="11">Microsome membrane</location>
        <topology evidence="11">Peripheral membrane protein</topology>
    </subcellularLocation>
</comment>
<dbReference type="InterPro" id="IPR036396">
    <property type="entry name" value="Cyt_P450_sf"/>
</dbReference>
<dbReference type="FunFam" id="1.10.630.10:FF:000238">
    <property type="entry name" value="Cytochrome P450 2A6"/>
    <property type="match status" value="1"/>
</dbReference>
<evidence type="ECO:0000256" key="3">
    <source>
        <dbReference type="ARBA" id="ARBA00022617"/>
    </source>
</evidence>
<evidence type="ECO:0000313" key="13">
    <source>
        <dbReference type="Proteomes" id="UP000694415"/>
    </source>
</evidence>
<dbReference type="GO" id="GO:0006805">
    <property type="term" value="P:xenobiotic metabolic process"/>
    <property type="evidence" value="ECO:0007669"/>
    <property type="project" value="TreeGrafter"/>
</dbReference>
<sequence>LQEKHGDVFTVHLGPRPVVVLCGTQTIREALVDHAEAFSGQGTIAAAQLVTQDYGIFFSSGEHWKTLRRFSLATMKEFGMGKWSVEERIKEEAQSPLDPTFLFQCITANIIWSIVFGERFAYTDDQFLHLLNLMCQIYSLLSSFSCQMFELFSGFLKYFPGVHRQIAKKQQEIIDFIAHHVEKHRATLEPSEKSNHNMEFHHQNLIMSVLDLFFAGTETTSTTLRSGFLLMLKYPHVAGVPHVDSWGIL</sequence>
<keyword evidence="4 11" id="KW-0479">Metal-binding</keyword>
<dbReference type="InterPro" id="IPR002401">
    <property type="entry name" value="Cyt_P450_E_grp-I"/>
</dbReference>
<evidence type="ECO:0000256" key="2">
    <source>
        <dbReference type="ARBA" id="ARBA00010617"/>
    </source>
</evidence>
<keyword evidence="7 11" id="KW-0560">Oxidoreductase</keyword>
<evidence type="ECO:0000256" key="11">
    <source>
        <dbReference type="RuleBase" id="RU368046"/>
    </source>
</evidence>
<dbReference type="GO" id="GO:0008392">
    <property type="term" value="F:arachidonate epoxygenase activity"/>
    <property type="evidence" value="ECO:0007669"/>
    <property type="project" value="TreeGrafter"/>
</dbReference>
<dbReference type="GO" id="GO:0005789">
    <property type="term" value="C:endoplasmic reticulum membrane"/>
    <property type="evidence" value="ECO:0007669"/>
    <property type="project" value="UniProtKB-SubCell"/>
</dbReference>
<evidence type="ECO:0000256" key="1">
    <source>
        <dbReference type="ARBA" id="ARBA00001971"/>
    </source>
</evidence>
<keyword evidence="3 11" id="KW-0349">Heme</keyword>
<evidence type="ECO:0000256" key="8">
    <source>
        <dbReference type="ARBA" id="ARBA00023004"/>
    </source>
</evidence>
<dbReference type="Ensembl" id="ENSMSIT00000038210.1">
    <property type="protein sequence ID" value="ENSMSIP00000030350.1"/>
    <property type="gene ID" value="ENSMSIG00000025423.1"/>
</dbReference>
<dbReference type="GeneTree" id="ENSGT00940000161658"/>
<keyword evidence="13" id="KW-1185">Reference proteome</keyword>
<dbReference type="EC" id="1.14.14.1" evidence="11"/>
<evidence type="ECO:0000256" key="6">
    <source>
        <dbReference type="ARBA" id="ARBA00022848"/>
    </source>
</evidence>
<evidence type="ECO:0000313" key="12">
    <source>
        <dbReference type="Ensembl" id="ENSMSIP00000030350.1"/>
    </source>
</evidence>
<dbReference type="PRINTS" id="PR01685">
    <property type="entry name" value="EP450ICYP2B"/>
</dbReference>
<keyword evidence="10" id="KW-0472">Membrane</keyword>
<dbReference type="GO" id="GO:0005506">
    <property type="term" value="F:iron ion binding"/>
    <property type="evidence" value="ECO:0007669"/>
    <property type="project" value="UniProtKB-UniRule"/>
</dbReference>
<dbReference type="GO" id="GO:0020037">
    <property type="term" value="F:heme binding"/>
    <property type="evidence" value="ECO:0007669"/>
    <property type="project" value="UniProtKB-UniRule"/>
</dbReference>
<dbReference type="AlphaFoldDB" id="A0A8C6I4I1"/>
<comment type="cofactor">
    <cofactor evidence="1 11">
        <name>heme</name>
        <dbReference type="ChEBI" id="CHEBI:30413"/>
    </cofactor>
</comment>
<keyword evidence="8 11" id="KW-0408">Iron</keyword>
<comment type="similarity">
    <text evidence="2 11">Belongs to the cytochrome P450 family.</text>
</comment>